<organism evidence="1">
    <name type="scientific">Pyricularia oryzae (strain Y34)</name>
    <name type="common">Rice blast fungus</name>
    <name type="synonym">Magnaporthe oryzae</name>
    <dbReference type="NCBI Taxonomy" id="1143189"/>
    <lineage>
        <taxon>Eukaryota</taxon>
        <taxon>Fungi</taxon>
        <taxon>Dikarya</taxon>
        <taxon>Ascomycota</taxon>
        <taxon>Pezizomycotina</taxon>
        <taxon>Sordariomycetes</taxon>
        <taxon>Sordariomycetidae</taxon>
        <taxon>Magnaporthales</taxon>
        <taxon>Pyriculariaceae</taxon>
        <taxon>Pyricularia</taxon>
    </lineage>
</organism>
<sequence>MHVSFRKAATIETPEFYLKAWQVLLLLPTDSKLCSCQSSNSEGIPRAKWPIIQ</sequence>
<evidence type="ECO:0000313" key="1">
    <source>
        <dbReference type="EMBL" id="ELQ35740.1"/>
    </source>
</evidence>
<gene>
    <name evidence="1" type="ORF">OOU_Y34scaffold00692g43</name>
</gene>
<protein>
    <submittedName>
        <fullName evidence="1">Uncharacterized protein</fullName>
    </submittedName>
</protein>
<name>A0AA97NSY5_PYRO3</name>
<accession>A0AA97NSY5</accession>
<reference evidence="1" key="1">
    <citation type="journal article" date="2012" name="PLoS Genet.">
        <title>Comparative analysis of the genomes of two field isolates of the rice blast fungus Magnaporthe oryzae.</title>
        <authorList>
            <person name="Xue M."/>
            <person name="Yang J."/>
            <person name="Li Z."/>
            <person name="Hu S."/>
            <person name="Yao N."/>
            <person name="Dean R.A."/>
            <person name="Zhao W."/>
            <person name="Shen M."/>
            <person name="Zhang H."/>
            <person name="Li C."/>
            <person name="Liu L."/>
            <person name="Cao L."/>
            <person name="Xu X."/>
            <person name="Xing Y."/>
            <person name="Hsiang T."/>
            <person name="Zhang Z."/>
            <person name="Xu J.R."/>
            <person name="Peng Y.L."/>
        </authorList>
    </citation>
    <scope>NUCLEOTIDE SEQUENCE</scope>
    <source>
        <strain evidence="1">Y34</strain>
    </source>
</reference>
<proteinExistence type="predicted"/>
<dbReference type="AlphaFoldDB" id="A0AA97NSY5"/>
<dbReference type="EMBL" id="JH793314">
    <property type="protein sequence ID" value="ELQ35740.1"/>
    <property type="molecule type" value="Genomic_DNA"/>
</dbReference>
<dbReference type="Proteomes" id="UP000011086">
    <property type="component" value="Unassembled WGS sequence"/>
</dbReference>